<accession>A0AAI9U8M3</accession>
<evidence type="ECO:0000313" key="2">
    <source>
        <dbReference type="Proteomes" id="UP001239213"/>
    </source>
</evidence>
<feature type="non-terminal residue" evidence="1">
    <location>
        <position position="1"/>
    </location>
</feature>
<dbReference type="AlphaFoldDB" id="A0AAI9U8M3"/>
<name>A0AAI9U8M3_9PEZI</name>
<keyword evidence="2" id="KW-1185">Reference proteome</keyword>
<sequence length="89" mass="9585">TLAAGTLAQQEISCFCREQASKKVRVDWTTSACHDQGYMKGTGGDAVCPLLIVLSSFTQCIIVSDPVRNNDFQNDCLEIDGLQTAECGP</sequence>
<reference evidence="1" key="1">
    <citation type="submission" date="2016-11" db="EMBL/GenBank/DDBJ databases">
        <title>The genome sequence of Colletotrichum cuscutae.</title>
        <authorList>
            <person name="Baroncelli R."/>
        </authorList>
    </citation>
    <scope>NUCLEOTIDE SEQUENCE</scope>
    <source>
        <strain evidence="1">IMI 304802</strain>
    </source>
</reference>
<proteinExistence type="predicted"/>
<dbReference type="Proteomes" id="UP001239213">
    <property type="component" value="Unassembled WGS sequence"/>
</dbReference>
<comment type="caution">
    <text evidence="1">The sequence shown here is derived from an EMBL/GenBank/DDBJ whole genome shotgun (WGS) entry which is preliminary data.</text>
</comment>
<dbReference type="EMBL" id="MPDP01000298">
    <property type="protein sequence ID" value="KAK1452435.1"/>
    <property type="molecule type" value="Genomic_DNA"/>
</dbReference>
<organism evidence="1 2">
    <name type="scientific">Colletotrichum cuscutae</name>
    <dbReference type="NCBI Taxonomy" id="1209917"/>
    <lineage>
        <taxon>Eukaryota</taxon>
        <taxon>Fungi</taxon>
        <taxon>Dikarya</taxon>
        <taxon>Ascomycota</taxon>
        <taxon>Pezizomycotina</taxon>
        <taxon>Sordariomycetes</taxon>
        <taxon>Hypocreomycetidae</taxon>
        <taxon>Glomerellales</taxon>
        <taxon>Glomerellaceae</taxon>
        <taxon>Colletotrichum</taxon>
        <taxon>Colletotrichum acutatum species complex</taxon>
    </lineage>
</organism>
<protein>
    <submittedName>
        <fullName evidence="1">Uncharacterized protein</fullName>
    </submittedName>
</protein>
<evidence type="ECO:0000313" key="1">
    <source>
        <dbReference type="EMBL" id="KAK1452435.1"/>
    </source>
</evidence>
<gene>
    <name evidence="1" type="ORF">CCUS01_10926</name>
</gene>